<dbReference type="InterPro" id="IPR036291">
    <property type="entry name" value="NAD(P)-bd_dom_sf"/>
</dbReference>
<protein>
    <recommendedName>
        <fullName evidence="2">NAD-dependent epimerase/dehydratase domain-containing protein</fullName>
    </recommendedName>
</protein>
<name>A0A1F8DIS0_9BACT</name>
<reference evidence="3 4" key="1">
    <citation type="journal article" date="2016" name="Nat. Commun.">
        <title>Thousands of microbial genomes shed light on interconnected biogeochemical processes in an aquifer system.</title>
        <authorList>
            <person name="Anantharaman K."/>
            <person name="Brown C.T."/>
            <person name="Hug L.A."/>
            <person name="Sharon I."/>
            <person name="Castelle C.J."/>
            <person name="Probst A.J."/>
            <person name="Thomas B.C."/>
            <person name="Singh A."/>
            <person name="Wilkins M.J."/>
            <person name="Karaoz U."/>
            <person name="Brodie E.L."/>
            <person name="Williams K.H."/>
            <person name="Hubbard S.S."/>
            <person name="Banfield J.F."/>
        </authorList>
    </citation>
    <scope>NUCLEOTIDE SEQUENCE [LARGE SCALE GENOMIC DNA]</scope>
</reference>
<gene>
    <name evidence="3" type="ORF">A2573_02870</name>
</gene>
<dbReference type="AlphaFoldDB" id="A0A1F8DIS0"/>
<evidence type="ECO:0000313" key="3">
    <source>
        <dbReference type="EMBL" id="OGM88510.1"/>
    </source>
</evidence>
<dbReference type="Proteomes" id="UP000177596">
    <property type="component" value="Unassembled WGS sequence"/>
</dbReference>
<comment type="caution">
    <text evidence="3">The sequence shown here is derived from an EMBL/GenBank/DDBJ whole genome shotgun (WGS) entry which is preliminary data.</text>
</comment>
<dbReference type="InterPro" id="IPR051225">
    <property type="entry name" value="NAD(P)_epim/dehydratase"/>
</dbReference>
<dbReference type="PANTHER" id="PTHR42687">
    <property type="entry name" value="L-THREONINE 3-DEHYDROGENASE"/>
    <property type="match status" value="1"/>
</dbReference>
<accession>A0A1F8DIS0</accession>
<evidence type="ECO:0000256" key="1">
    <source>
        <dbReference type="ARBA" id="ARBA00007637"/>
    </source>
</evidence>
<dbReference type="Pfam" id="PF01370">
    <property type="entry name" value="Epimerase"/>
    <property type="match status" value="1"/>
</dbReference>
<dbReference type="InterPro" id="IPR001509">
    <property type="entry name" value="Epimerase_deHydtase"/>
</dbReference>
<evidence type="ECO:0000313" key="4">
    <source>
        <dbReference type="Proteomes" id="UP000177596"/>
    </source>
</evidence>
<sequence>MTTILITGAGGEVGYTLIHELAKNKDNYVVATSLHDLPPESEKESSEFIQMDITDKDSVTSVFAKHEFDTIFHLASILSTGGEKTPELALDVNTIGSINILEAATKQGLEIKKSIKFIFPSSIAAYGIPNLEEKKKAGKVTEKEYGHPITMYGMTKIFTENLGIYFSENYQMLSDIDRDNLIDFRCVRFPGLLSPDTLPSGGTSDYGSEMVHSAAQKRDYASFVRADSKIPFMAMIDAVMGIIKLSEADKKSLSQKVYNIRGFSPRASEIADEAHKLFPGTKITYDNINEIRQGIVDSWPEDLDDSPAQKDWGFKAKYDFERTFEKYLLPKIKERYGI</sequence>
<organism evidence="3 4">
    <name type="scientific">Candidatus Woesebacteria bacterium RIFOXYD1_FULL_43_18</name>
    <dbReference type="NCBI Taxonomy" id="1802551"/>
    <lineage>
        <taxon>Bacteria</taxon>
        <taxon>Candidatus Woeseibacteriota</taxon>
    </lineage>
</organism>
<feature type="domain" description="NAD-dependent epimerase/dehydratase" evidence="2">
    <location>
        <begin position="4"/>
        <end position="260"/>
    </location>
</feature>
<proteinExistence type="inferred from homology"/>
<comment type="similarity">
    <text evidence="1">Belongs to the NAD(P)-dependent epimerase/dehydratase family.</text>
</comment>
<dbReference type="SUPFAM" id="SSF51735">
    <property type="entry name" value="NAD(P)-binding Rossmann-fold domains"/>
    <property type="match status" value="1"/>
</dbReference>
<dbReference type="GO" id="GO:0006567">
    <property type="term" value="P:L-threonine catabolic process"/>
    <property type="evidence" value="ECO:0007669"/>
    <property type="project" value="TreeGrafter"/>
</dbReference>
<dbReference type="PANTHER" id="PTHR42687:SF1">
    <property type="entry name" value="L-THREONINE 3-DEHYDROGENASE, MITOCHONDRIAL"/>
    <property type="match status" value="1"/>
</dbReference>
<dbReference type="EMBL" id="MGIL01000008">
    <property type="protein sequence ID" value="OGM88510.1"/>
    <property type="molecule type" value="Genomic_DNA"/>
</dbReference>
<evidence type="ECO:0000259" key="2">
    <source>
        <dbReference type="Pfam" id="PF01370"/>
    </source>
</evidence>
<dbReference type="Gene3D" id="3.40.50.720">
    <property type="entry name" value="NAD(P)-binding Rossmann-like Domain"/>
    <property type="match status" value="1"/>
</dbReference>
<dbReference type="GO" id="GO:0008743">
    <property type="term" value="F:L-threonine 3-dehydrogenase activity"/>
    <property type="evidence" value="ECO:0007669"/>
    <property type="project" value="TreeGrafter"/>
</dbReference>